<organism evidence="3 4">
    <name type="scientific">Streptomyces lonarensis</name>
    <dbReference type="NCBI Taxonomy" id="700599"/>
    <lineage>
        <taxon>Bacteria</taxon>
        <taxon>Bacillati</taxon>
        <taxon>Actinomycetota</taxon>
        <taxon>Actinomycetes</taxon>
        <taxon>Kitasatosporales</taxon>
        <taxon>Streptomycetaceae</taxon>
        <taxon>Streptomyces</taxon>
    </lineage>
</organism>
<reference evidence="3 4" key="1">
    <citation type="submission" date="2020-03" db="EMBL/GenBank/DDBJ databases">
        <title>Draft genome of Streptomyces sp. ventii, isolated from the Axial Seamount in the Pacific Ocean, and resequencing of the two type strains Streptomyces lonarensis strain NCL 716 and Streptomyces bohaiensis strain 11A07.</title>
        <authorList>
            <person name="Loughran R.M."/>
            <person name="Pfannmuller K.M."/>
            <person name="Wasson B.J."/>
            <person name="Deadmond M.C."/>
            <person name="Paddock B.E."/>
            <person name="Koyack M.J."/>
            <person name="Gallegos D.A."/>
            <person name="Mitchell E.A."/>
            <person name="Ushijima B."/>
            <person name="Saw J.H."/>
            <person name="Mcphail K.L."/>
            <person name="Videau P."/>
        </authorList>
    </citation>
    <scope>NUCLEOTIDE SEQUENCE [LARGE SCALE GENOMIC DNA]</scope>
    <source>
        <strain evidence="3 4">NCL716</strain>
    </source>
</reference>
<protein>
    <recommendedName>
        <fullName evidence="5">Lipoprotein</fullName>
    </recommendedName>
</protein>
<feature type="compositionally biased region" description="Low complexity" evidence="1">
    <location>
        <begin position="27"/>
        <end position="46"/>
    </location>
</feature>
<evidence type="ECO:0000313" key="3">
    <source>
        <dbReference type="EMBL" id="NJQ04790.1"/>
    </source>
</evidence>
<feature type="region of interest" description="Disordered" evidence="1">
    <location>
        <begin position="27"/>
        <end position="49"/>
    </location>
</feature>
<comment type="caution">
    <text evidence="3">The sequence shown here is derived from an EMBL/GenBank/DDBJ whole genome shotgun (WGS) entry which is preliminary data.</text>
</comment>
<evidence type="ECO:0000313" key="4">
    <source>
        <dbReference type="Proteomes" id="UP000578686"/>
    </source>
</evidence>
<keyword evidence="2" id="KW-0732">Signal</keyword>
<proteinExistence type="predicted"/>
<gene>
    <name evidence="3" type="ORF">HCN56_04130</name>
</gene>
<feature type="signal peptide" evidence="2">
    <location>
        <begin position="1"/>
        <end position="30"/>
    </location>
</feature>
<evidence type="ECO:0008006" key="5">
    <source>
        <dbReference type="Google" id="ProtNLM"/>
    </source>
</evidence>
<dbReference type="SUPFAM" id="SSF63829">
    <property type="entry name" value="Calcium-dependent phosphotriesterase"/>
    <property type="match status" value="1"/>
</dbReference>
<dbReference type="Proteomes" id="UP000578686">
    <property type="component" value="Unassembled WGS sequence"/>
</dbReference>
<accession>A0A7X6CYF4</accession>
<evidence type="ECO:0000256" key="1">
    <source>
        <dbReference type="SAM" id="MobiDB-lite"/>
    </source>
</evidence>
<sequence>MTRTIRSPRRRGAAAAAALTALLPAGCAGGDTTTEPAEETTASAAEDVPHGYVEGAEETAEQQTRLLLADPATGEAGVLDLISEEFHPLTDTDDVTALTALTGDGRFAHLRTAEGTTLVDTGAWTTDHGDHVHHYRAAVREFGALPGGPVAVRADAGVLVATAEDGGASVLPRRPLEEHDATELPEAEPLDGRFAAPVVPFREHLVALDAAGADPTVTVLTREGGEHDRWETTCEEPLGDAVTRRGVVLGCADKALLVTEADGEFAVEEIPYPEGTDPADRAESFHHRSGSNALAALAGREAVWFLDVTEREWRRVETGPVVATTTAGEEGPLLALSDDGTLTSYDVTDGSPLASTADPLTGPVPADGDLPAPVIEITTSRAYVNDAASGTVLEIDHADDLRVARSFDAGPVPALMVEAGR</sequence>
<evidence type="ECO:0000256" key="2">
    <source>
        <dbReference type="SAM" id="SignalP"/>
    </source>
</evidence>
<dbReference type="AlphaFoldDB" id="A0A7X6CYF4"/>
<feature type="chain" id="PRO_5031235858" description="Lipoprotein" evidence="2">
    <location>
        <begin position="31"/>
        <end position="421"/>
    </location>
</feature>
<name>A0A7X6CYF4_9ACTN</name>
<dbReference type="RefSeq" id="WP_167968089.1">
    <property type="nucleotide sequence ID" value="NZ_BHZG01000467.1"/>
</dbReference>
<keyword evidence="4" id="KW-1185">Reference proteome</keyword>
<dbReference type="EMBL" id="JAAVJD010000015">
    <property type="protein sequence ID" value="NJQ04790.1"/>
    <property type="molecule type" value="Genomic_DNA"/>
</dbReference>